<evidence type="ECO:0000256" key="3">
    <source>
        <dbReference type="ARBA" id="ARBA00022553"/>
    </source>
</evidence>
<dbReference type="NCBIfam" id="TIGR00229">
    <property type="entry name" value="sensory_box"/>
    <property type="match status" value="3"/>
</dbReference>
<dbReference type="CDD" id="cd00082">
    <property type="entry name" value="HisKA"/>
    <property type="match status" value="1"/>
</dbReference>
<dbReference type="InterPro" id="IPR000700">
    <property type="entry name" value="PAS-assoc_C"/>
</dbReference>
<feature type="modified residue" description="4-aspartylphosphate" evidence="6">
    <location>
        <position position="60"/>
    </location>
</feature>
<dbReference type="CDD" id="cd00156">
    <property type="entry name" value="REC"/>
    <property type="match status" value="1"/>
</dbReference>
<dbReference type="InterPro" id="IPR036097">
    <property type="entry name" value="HisK_dim/P_sf"/>
</dbReference>
<reference evidence="11 12" key="1">
    <citation type="submission" date="2020-08" db="EMBL/GenBank/DDBJ databases">
        <authorList>
            <person name="Seo M.-J."/>
        </authorList>
    </citation>
    <scope>NUCLEOTIDE SEQUENCE [LARGE SCALE GENOMIC DNA]</scope>
    <source>
        <strain evidence="11 12">MBLA0160</strain>
    </source>
</reference>
<evidence type="ECO:0000313" key="11">
    <source>
        <dbReference type="EMBL" id="MBB6644919.1"/>
    </source>
</evidence>
<feature type="domain" description="PAS" evidence="9">
    <location>
        <begin position="136"/>
        <end position="208"/>
    </location>
</feature>
<keyword evidence="12" id="KW-1185">Reference proteome</keyword>
<dbReference type="InterPro" id="IPR052162">
    <property type="entry name" value="Sensor_kinase/Photoreceptor"/>
</dbReference>
<dbReference type="SUPFAM" id="SSF55874">
    <property type="entry name" value="ATPase domain of HSP90 chaperone/DNA topoisomerase II/histidine kinase"/>
    <property type="match status" value="1"/>
</dbReference>
<dbReference type="Gene3D" id="3.30.450.20">
    <property type="entry name" value="PAS domain"/>
    <property type="match status" value="3"/>
</dbReference>
<feature type="domain" description="Response regulatory" evidence="8">
    <location>
        <begin position="9"/>
        <end position="125"/>
    </location>
</feature>
<evidence type="ECO:0000313" key="12">
    <source>
        <dbReference type="Proteomes" id="UP000546257"/>
    </source>
</evidence>
<dbReference type="Proteomes" id="UP000546257">
    <property type="component" value="Unassembled WGS sequence"/>
</dbReference>
<dbReference type="InterPro" id="IPR001610">
    <property type="entry name" value="PAC"/>
</dbReference>
<dbReference type="InterPro" id="IPR035965">
    <property type="entry name" value="PAS-like_dom_sf"/>
</dbReference>
<dbReference type="RefSeq" id="WP_185191302.1">
    <property type="nucleotide sequence ID" value="NZ_JACKXD010000001.1"/>
</dbReference>
<proteinExistence type="predicted"/>
<dbReference type="EMBL" id="JACKXD010000001">
    <property type="protein sequence ID" value="MBB6644919.1"/>
    <property type="molecule type" value="Genomic_DNA"/>
</dbReference>
<dbReference type="Gene3D" id="3.40.50.2300">
    <property type="match status" value="1"/>
</dbReference>
<evidence type="ECO:0000259" key="9">
    <source>
        <dbReference type="PROSITE" id="PS50112"/>
    </source>
</evidence>
<organism evidence="11 12">
    <name type="scientific">Halobellus ruber</name>
    <dbReference type="NCBI Taxonomy" id="2761102"/>
    <lineage>
        <taxon>Archaea</taxon>
        <taxon>Methanobacteriati</taxon>
        <taxon>Methanobacteriota</taxon>
        <taxon>Stenosarchaea group</taxon>
        <taxon>Halobacteria</taxon>
        <taxon>Halobacteriales</taxon>
        <taxon>Haloferacaceae</taxon>
        <taxon>Halobellus</taxon>
    </lineage>
</organism>
<dbReference type="PROSITE" id="PS50113">
    <property type="entry name" value="PAC"/>
    <property type="match status" value="2"/>
</dbReference>
<dbReference type="GO" id="GO:0000155">
    <property type="term" value="F:phosphorelay sensor kinase activity"/>
    <property type="evidence" value="ECO:0007669"/>
    <property type="project" value="InterPro"/>
</dbReference>
<dbReference type="SUPFAM" id="SSF47384">
    <property type="entry name" value="Homodimeric domain of signal transducing histidine kinase"/>
    <property type="match status" value="1"/>
</dbReference>
<keyword evidence="5" id="KW-0418">Kinase</keyword>
<evidence type="ECO:0000256" key="2">
    <source>
        <dbReference type="ARBA" id="ARBA00012438"/>
    </source>
</evidence>
<dbReference type="Gene3D" id="3.30.565.10">
    <property type="entry name" value="Histidine kinase-like ATPase, C-terminal domain"/>
    <property type="match status" value="1"/>
</dbReference>
<dbReference type="SMART" id="SM00448">
    <property type="entry name" value="REC"/>
    <property type="match status" value="1"/>
</dbReference>
<dbReference type="PROSITE" id="PS50112">
    <property type="entry name" value="PAS"/>
    <property type="match status" value="2"/>
</dbReference>
<keyword evidence="3 6" id="KW-0597">Phosphoprotein</keyword>
<evidence type="ECO:0000256" key="4">
    <source>
        <dbReference type="ARBA" id="ARBA00022679"/>
    </source>
</evidence>
<feature type="domain" description="PAS" evidence="9">
    <location>
        <begin position="386"/>
        <end position="456"/>
    </location>
</feature>
<dbReference type="PROSITE" id="PS50110">
    <property type="entry name" value="RESPONSE_REGULATORY"/>
    <property type="match status" value="1"/>
</dbReference>
<name>A0A7J9SFM9_9EURY</name>
<dbReference type="PANTHER" id="PTHR43304">
    <property type="entry name" value="PHYTOCHROME-LIKE PROTEIN CPH1"/>
    <property type="match status" value="1"/>
</dbReference>
<dbReference type="InterPro" id="IPR000014">
    <property type="entry name" value="PAS"/>
</dbReference>
<dbReference type="InterPro" id="IPR036890">
    <property type="entry name" value="HATPase_C_sf"/>
</dbReference>
<evidence type="ECO:0000256" key="7">
    <source>
        <dbReference type="SAM" id="Coils"/>
    </source>
</evidence>
<dbReference type="SUPFAM" id="SSF55785">
    <property type="entry name" value="PYP-like sensor domain (PAS domain)"/>
    <property type="match status" value="3"/>
</dbReference>
<evidence type="ECO:0000256" key="1">
    <source>
        <dbReference type="ARBA" id="ARBA00000085"/>
    </source>
</evidence>
<dbReference type="Pfam" id="PF00072">
    <property type="entry name" value="Response_reg"/>
    <property type="match status" value="1"/>
</dbReference>
<evidence type="ECO:0000259" key="8">
    <source>
        <dbReference type="PROSITE" id="PS50110"/>
    </source>
</evidence>
<comment type="caution">
    <text evidence="11">The sequence shown here is derived from an EMBL/GenBank/DDBJ whole genome shotgun (WGS) entry which is preliminary data.</text>
</comment>
<dbReference type="SMART" id="SM00086">
    <property type="entry name" value="PAC"/>
    <property type="match status" value="2"/>
</dbReference>
<evidence type="ECO:0000256" key="6">
    <source>
        <dbReference type="PROSITE-ProRule" id="PRU00169"/>
    </source>
</evidence>
<dbReference type="EC" id="2.7.13.3" evidence="2"/>
<evidence type="ECO:0000256" key="5">
    <source>
        <dbReference type="ARBA" id="ARBA00022777"/>
    </source>
</evidence>
<sequence length="620" mass="70185">MGRASNAIRVLHVDDEPDFADLATTFLEREDDRFNTETATSAAEGLDRLSGRTYDCIVSDYDMPGQSGSEFLETVRDEHPDLPFILFTGKGSEEVASDAISAGVTDYLQKQSGSDQYTLLANRIKNAVERREAQQRLEQAETMFENAQDSFFLIDVSEEFTFERVNPAYEEATGLTNGALSGRTPRDILGDDRGAEIEQKYRECVEDRVELDYEETLSIDGKQTHWETRIAPVVIDGEVEKIVGATRNITSRKQREQKLQLVETLFEHAEECQFIVDVADSEFKLRHANKYYKRTVGLPADEPVTGQTPTDLFGETGGQEILERYGECVETHQSVTYTVELPVPEEGTVYRTILTPVITDDEVTHIVGTARDITELREREQELREERAFIEQSLDALGDVFYVFSADREILRWNDRLSEVTGYPDEEIAGMEPTDFFPEDHQPRIADAVTGIIESGSTTVQADFLTTDGERIPHEFTGFRLTDPDGEVLGFAGIGRDVRRQREYERQLEQRNERLEEFTSIVSHDLQSPLNVADGRLELAREDCESQHLDEVDRALDRMDTLIEDERDNVFDAGYTTTEEGTGFGLSIVKQVVDAHDWEIRVTEGTDGGARVEIIDLKFE</sequence>
<dbReference type="Pfam" id="PF08448">
    <property type="entry name" value="PAS_4"/>
    <property type="match status" value="3"/>
</dbReference>
<dbReference type="SMART" id="SM00388">
    <property type="entry name" value="HisKA"/>
    <property type="match status" value="1"/>
</dbReference>
<evidence type="ECO:0000259" key="10">
    <source>
        <dbReference type="PROSITE" id="PS50113"/>
    </source>
</evidence>
<dbReference type="Pfam" id="PF00512">
    <property type="entry name" value="HisKA"/>
    <property type="match status" value="1"/>
</dbReference>
<dbReference type="InterPro" id="IPR013656">
    <property type="entry name" value="PAS_4"/>
</dbReference>
<protein>
    <recommendedName>
        <fullName evidence="2">histidine kinase</fullName>
        <ecNumber evidence="2">2.7.13.3</ecNumber>
    </recommendedName>
</protein>
<dbReference type="SMART" id="SM00091">
    <property type="entry name" value="PAS"/>
    <property type="match status" value="3"/>
</dbReference>
<feature type="domain" description="PAC" evidence="10">
    <location>
        <begin position="333"/>
        <end position="385"/>
    </location>
</feature>
<comment type="catalytic activity">
    <reaction evidence="1">
        <text>ATP + protein L-histidine = ADP + protein N-phospho-L-histidine.</text>
        <dbReference type="EC" id="2.7.13.3"/>
    </reaction>
</comment>
<dbReference type="AlphaFoldDB" id="A0A7J9SFM9"/>
<dbReference type="SUPFAM" id="SSF52172">
    <property type="entry name" value="CheY-like"/>
    <property type="match status" value="1"/>
</dbReference>
<dbReference type="InterPro" id="IPR011006">
    <property type="entry name" value="CheY-like_superfamily"/>
</dbReference>
<gene>
    <name evidence="11" type="ORF">H5V44_01150</name>
</gene>
<dbReference type="InterPro" id="IPR003661">
    <property type="entry name" value="HisK_dim/P_dom"/>
</dbReference>
<dbReference type="Gene3D" id="1.10.287.130">
    <property type="match status" value="1"/>
</dbReference>
<feature type="coiled-coil region" evidence="7">
    <location>
        <begin position="366"/>
        <end position="393"/>
    </location>
</feature>
<accession>A0A7J9SFM9</accession>
<feature type="domain" description="PAC" evidence="10">
    <location>
        <begin position="458"/>
        <end position="510"/>
    </location>
</feature>
<keyword evidence="7" id="KW-0175">Coiled coil</keyword>
<dbReference type="PANTHER" id="PTHR43304:SF1">
    <property type="entry name" value="PAC DOMAIN-CONTAINING PROTEIN"/>
    <property type="match status" value="1"/>
</dbReference>
<dbReference type="CDD" id="cd00130">
    <property type="entry name" value="PAS"/>
    <property type="match status" value="3"/>
</dbReference>
<dbReference type="InterPro" id="IPR001789">
    <property type="entry name" value="Sig_transdc_resp-reg_receiver"/>
</dbReference>
<keyword evidence="4" id="KW-0808">Transferase</keyword>